<comment type="catalytic activity">
    <reaction evidence="2 18">
        <text>a 1,2-diacyl-sn-glycero-3-phosphocholine + H2O = a 1-acyl-sn-glycero-3-phosphocholine + a fatty acid + H(+)</text>
        <dbReference type="Rhea" id="RHEA:15801"/>
        <dbReference type="ChEBI" id="CHEBI:15377"/>
        <dbReference type="ChEBI" id="CHEBI:15378"/>
        <dbReference type="ChEBI" id="CHEBI:28868"/>
        <dbReference type="ChEBI" id="CHEBI:57643"/>
        <dbReference type="ChEBI" id="CHEBI:58168"/>
        <dbReference type="EC" id="3.1.1.4"/>
    </reaction>
</comment>
<comment type="function">
    <text evidence="18">Hydrolysis of phosphatidylcholine with phospholipase A2 (EC 3.1.1.4) and phospholipase A1 (EC 3.1.1.32) activities.</text>
</comment>
<evidence type="ECO:0000256" key="3">
    <source>
        <dbReference type="ARBA" id="ARBA00010525"/>
    </source>
</evidence>
<evidence type="ECO:0000256" key="17">
    <source>
        <dbReference type="ARBA" id="ARBA00023237"/>
    </source>
</evidence>
<keyword evidence="8" id="KW-1134">Transmembrane beta strand</keyword>
<feature type="chain" id="PRO_5044987798" description="Phospholipase A1" evidence="18">
    <location>
        <begin position="27"/>
        <end position="305"/>
    </location>
</feature>
<keyword evidence="20" id="KW-1185">Reference proteome</keyword>
<keyword evidence="9" id="KW-0812">Transmembrane</keyword>
<dbReference type="Proteomes" id="UP001589814">
    <property type="component" value="Unassembled WGS sequence"/>
</dbReference>
<dbReference type="EC" id="3.1.1.32" evidence="5 18"/>
<comment type="subunit">
    <text evidence="4 18">Homodimer; dimerization is reversible, and the dimeric form is the active one.</text>
</comment>
<dbReference type="PANTHER" id="PTHR40457:SF1">
    <property type="entry name" value="PHOSPHOLIPASE A1"/>
    <property type="match status" value="1"/>
</dbReference>
<accession>A0ABV6G7M7</accession>
<evidence type="ECO:0000256" key="8">
    <source>
        <dbReference type="ARBA" id="ARBA00022452"/>
    </source>
</evidence>
<evidence type="ECO:0000256" key="4">
    <source>
        <dbReference type="ARBA" id="ARBA00011702"/>
    </source>
</evidence>
<dbReference type="InterPro" id="IPR003187">
    <property type="entry name" value="PLipase_A1"/>
</dbReference>
<dbReference type="EC" id="3.1.1.4" evidence="6 18"/>
<sequence length="305" mass="35369">MHSAFRYFPSLLLATAAALPGSQVLAEEASPEEAVQQQQQQRQALEREAMLNPMAITVYKRNYLMPWTWNMRPNRAAFRNIDSESGMDKSEVKFQFSIKVGLIDNLFGNNGDLYFGYTQRSWWQAYNSDASSPFRETNYEPEVFITFDNTTSLLGWTNTANRIGFVHQSNGRSDPMSRSWNRFYLDSIWQQNDWTLSVAPYWRVPESSEDDDNPDIENYMGYADITLGYQFDNEHEITWLTRGNPAQGHYGNQIDYSFPLYGKVRGFVQYYEGYGESLIDYNHYNRRIGFGFSLNTAFLGIPDTI</sequence>
<dbReference type="PRINTS" id="PR01486">
    <property type="entry name" value="PHPHLIPASEA1"/>
</dbReference>
<keyword evidence="11 18" id="KW-0732">Signal</keyword>
<protein>
    <recommendedName>
        <fullName evidence="7 18">Phospholipase A1</fullName>
        <ecNumber evidence="5 18">3.1.1.32</ecNumber>
        <ecNumber evidence="6 18">3.1.1.4</ecNumber>
    </recommendedName>
    <alternativeName>
        <fullName evidence="18">Phosphatidylcholine 1-acylhydrolase</fullName>
    </alternativeName>
</protein>
<evidence type="ECO:0000256" key="16">
    <source>
        <dbReference type="ARBA" id="ARBA00023136"/>
    </source>
</evidence>
<keyword evidence="13 18" id="KW-0106">Calcium</keyword>
<keyword evidence="17 18" id="KW-0998">Cell outer membrane</keyword>
<name>A0ABV6G7M7_9GAMM</name>
<dbReference type="SUPFAM" id="SSF56931">
    <property type="entry name" value="Outer membrane phospholipase A (OMPLA)"/>
    <property type="match status" value="1"/>
</dbReference>
<proteinExistence type="inferred from homology"/>
<gene>
    <name evidence="19" type="ORF">ACFFHW_17075</name>
</gene>
<keyword evidence="10 18" id="KW-0479">Metal-binding</keyword>
<evidence type="ECO:0000256" key="12">
    <source>
        <dbReference type="ARBA" id="ARBA00022801"/>
    </source>
</evidence>
<keyword evidence="12 18" id="KW-0378">Hydrolase</keyword>
<evidence type="ECO:0000256" key="15">
    <source>
        <dbReference type="ARBA" id="ARBA00023098"/>
    </source>
</evidence>
<organism evidence="19 20">
    <name type="scientific">Kushneria aurantia</name>
    <dbReference type="NCBI Taxonomy" id="504092"/>
    <lineage>
        <taxon>Bacteria</taxon>
        <taxon>Pseudomonadati</taxon>
        <taxon>Pseudomonadota</taxon>
        <taxon>Gammaproteobacteria</taxon>
        <taxon>Oceanospirillales</taxon>
        <taxon>Halomonadaceae</taxon>
        <taxon>Kushneria</taxon>
    </lineage>
</organism>
<dbReference type="Gene3D" id="2.40.230.10">
    <property type="entry name" value="Phospholipase A1"/>
    <property type="match status" value="1"/>
</dbReference>
<evidence type="ECO:0000256" key="10">
    <source>
        <dbReference type="ARBA" id="ARBA00022723"/>
    </source>
</evidence>
<dbReference type="PANTHER" id="PTHR40457">
    <property type="entry name" value="PHOSPHOLIPASE A1"/>
    <property type="match status" value="1"/>
</dbReference>
<evidence type="ECO:0000256" key="5">
    <source>
        <dbReference type="ARBA" id="ARBA00013179"/>
    </source>
</evidence>
<dbReference type="EMBL" id="JBHLVX010000065">
    <property type="protein sequence ID" value="MFC0269678.1"/>
    <property type="molecule type" value="Genomic_DNA"/>
</dbReference>
<evidence type="ECO:0000313" key="19">
    <source>
        <dbReference type="EMBL" id="MFC0269678.1"/>
    </source>
</evidence>
<reference evidence="19 20" key="1">
    <citation type="submission" date="2024-09" db="EMBL/GenBank/DDBJ databases">
        <authorList>
            <person name="Sun Q."/>
            <person name="Mori K."/>
        </authorList>
    </citation>
    <scope>NUCLEOTIDE SEQUENCE [LARGE SCALE GENOMIC DNA]</scope>
    <source>
        <strain evidence="19 20">CCM 7415</strain>
    </source>
</reference>
<evidence type="ECO:0000256" key="14">
    <source>
        <dbReference type="ARBA" id="ARBA00022963"/>
    </source>
</evidence>
<evidence type="ECO:0000256" key="9">
    <source>
        <dbReference type="ARBA" id="ARBA00022692"/>
    </source>
</evidence>
<evidence type="ECO:0000256" key="18">
    <source>
        <dbReference type="RuleBase" id="RU366027"/>
    </source>
</evidence>
<comment type="cofactor">
    <cofactor evidence="18">
        <name>Ca(2+)</name>
        <dbReference type="ChEBI" id="CHEBI:29108"/>
    </cofactor>
    <text evidence="18">Binds 1 Ca(2+) ion per monomer. In the dimeric form the Ca(2+) is bound by different amino acids with binding of each Ca(2+) shared with ligands coming from each monomer. The Ca(2+) ion may have a role in catalysis.</text>
</comment>
<dbReference type="RefSeq" id="WP_019952510.1">
    <property type="nucleotide sequence ID" value="NZ_JBHLVX010000065.1"/>
</dbReference>
<evidence type="ECO:0000256" key="6">
    <source>
        <dbReference type="ARBA" id="ARBA00013278"/>
    </source>
</evidence>
<dbReference type="Pfam" id="PF02253">
    <property type="entry name" value="PLA1"/>
    <property type="match status" value="1"/>
</dbReference>
<keyword evidence="15 18" id="KW-0443">Lipid metabolism</keyword>
<evidence type="ECO:0000256" key="1">
    <source>
        <dbReference type="ARBA" id="ARBA00000111"/>
    </source>
</evidence>
<dbReference type="CDD" id="cd00541">
    <property type="entry name" value="OMPLA"/>
    <property type="match status" value="1"/>
</dbReference>
<evidence type="ECO:0000256" key="2">
    <source>
        <dbReference type="ARBA" id="ARBA00001604"/>
    </source>
</evidence>
<comment type="subcellular location">
    <subcellularLocation>
        <location evidence="18">Cell outer membrane</location>
        <topology evidence="18">Multi-pass membrane protein</topology>
    </subcellularLocation>
    <text evidence="18">One of the very few enzymes located there.</text>
</comment>
<evidence type="ECO:0000256" key="11">
    <source>
        <dbReference type="ARBA" id="ARBA00022729"/>
    </source>
</evidence>
<evidence type="ECO:0000313" key="20">
    <source>
        <dbReference type="Proteomes" id="UP001589814"/>
    </source>
</evidence>
<evidence type="ECO:0000256" key="13">
    <source>
        <dbReference type="ARBA" id="ARBA00022837"/>
    </source>
</evidence>
<evidence type="ECO:0000256" key="7">
    <source>
        <dbReference type="ARBA" id="ARBA00021726"/>
    </source>
</evidence>
<keyword evidence="16" id="KW-0472">Membrane</keyword>
<comment type="caution">
    <text evidence="19">The sequence shown here is derived from an EMBL/GenBank/DDBJ whole genome shotgun (WGS) entry which is preliminary data.</text>
</comment>
<comment type="catalytic activity">
    <reaction evidence="1 18">
        <text>a 1,2-diacyl-sn-glycero-3-phosphocholine + H2O = a 2-acyl-sn-glycero-3-phosphocholine + a fatty acid + H(+)</text>
        <dbReference type="Rhea" id="RHEA:18689"/>
        <dbReference type="ChEBI" id="CHEBI:15377"/>
        <dbReference type="ChEBI" id="CHEBI:15378"/>
        <dbReference type="ChEBI" id="CHEBI:28868"/>
        <dbReference type="ChEBI" id="CHEBI:57643"/>
        <dbReference type="ChEBI" id="CHEBI:57875"/>
        <dbReference type="EC" id="3.1.1.32"/>
    </reaction>
</comment>
<keyword evidence="14 18" id="KW-0442">Lipid degradation</keyword>
<dbReference type="InterPro" id="IPR036541">
    <property type="entry name" value="PLipase_A1_sf"/>
</dbReference>
<comment type="similarity">
    <text evidence="3 18">Belongs to the phospholipase A1 family.</text>
</comment>
<feature type="signal peptide" evidence="18">
    <location>
        <begin position="1"/>
        <end position="26"/>
    </location>
</feature>